<keyword evidence="1" id="KW-0472">Membrane</keyword>
<sequence length="196" mass="21765">MKVTKSVIVAFVLLVIVAALYRIVPNRPMGFAPQYAMALFGGVMFRNDKKWAFALPVFSLFLSDLLYQLLYNAGISATPGFYEGQWQNYILFGLLAAVGFLVKRVRVVSIALASVAAPTVFFLISNFLVWAGTQGTRGLNRPRTFDGLMQSYADGLPFYPNSVYATLFFSLVLFGGYFLLKQNPQQQMLAVKKASV</sequence>
<protein>
    <submittedName>
        <fullName evidence="2">Uncharacterized protein</fullName>
    </submittedName>
</protein>
<dbReference type="AlphaFoldDB" id="A0A917MQA4"/>
<evidence type="ECO:0000313" key="2">
    <source>
        <dbReference type="EMBL" id="GGH57656.1"/>
    </source>
</evidence>
<feature type="transmembrane region" description="Helical" evidence="1">
    <location>
        <begin position="162"/>
        <end position="180"/>
    </location>
</feature>
<feature type="transmembrane region" description="Helical" evidence="1">
    <location>
        <begin position="86"/>
        <end position="102"/>
    </location>
</feature>
<evidence type="ECO:0000313" key="3">
    <source>
        <dbReference type="Proteomes" id="UP000627292"/>
    </source>
</evidence>
<dbReference type="Proteomes" id="UP000627292">
    <property type="component" value="Unassembled WGS sequence"/>
</dbReference>
<feature type="transmembrane region" description="Helical" evidence="1">
    <location>
        <begin position="51"/>
        <end position="71"/>
    </location>
</feature>
<dbReference type="EMBL" id="BMIB01000001">
    <property type="protein sequence ID" value="GGH57656.1"/>
    <property type="molecule type" value="Genomic_DNA"/>
</dbReference>
<proteinExistence type="predicted"/>
<accession>A0A917MQA4</accession>
<reference evidence="2" key="2">
    <citation type="submission" date="2020-09" db="EMBL/GenBank/DDBJ databases">
        <authorList>
            <person name="Sun Q."/>
            <person name="Zhou Y."/>
        </authorList>
    </citation>
    <scope>NUCLEOTIDE SEQUENCE</scope>
    <source>
        <strain evidence="2">CGMCC 1.15290</strain>
    </source>
</reference>
<evidence type="ECO:0000256" key="1">
    <source>
        <dbReference type="SAM" id="Phobius"/>
    </source>
</evidence>
<organism evidence="2 3">
    <name type="scientific">Filimonas zeae</name>
    <dbReference type="NCBI Taxonomy" id="1737353"/>
    <lineage>
        <taxon>Bacteria</taxon>
        <taxon>Pseudomonadati</taxon>
        <taxon>Bacteroidota</taxon>
        <taxon>Chitinophagia</taxon>
        <taxon>Chitinophagales</taxon>
        <taxon>Chitinophagaceae</taxon>
        <taxon>Filimonas</taxon>
    </lineage>
</organism>
<dbReference type="RefSeq" id="WP_188949929.1">
    <property type="nucleotide sequence ID" value="NZ_BMIB01000001.1"/>
</dbReference>
<gene>
    <name evidence="2" type="ORF">GCM10011379_02570</name>
</gene>
<keyword evidence="1" id="KW-1133">Transmembrane helix</keyword>
<keyword evidence="3" id="KW-1185">Reference proteome</keyword>
<keyword evidence="1" id="KW-0812">Transmembrane</keyword>
<comment type="caution">
    <text evidence="2">The sequence shown here is derived from an EMBL/GenBank/DDBJ whole genome shotgun (WGS) entry which is preliminary data.</text>
</comment>
<dbReference type="InterPro" id="IPR046487">
    <property type="entry name" value="DUF6580"/>
</dbReference>
<feature type="transmembrane region" description="Helical" evidence="1">
    <location>
        <begin position="6"/>
        <end position="24"/>
    </location>
</feature>
<feature type="transmembrane region" description="Helical" evidence="1">
    <location>
        <begin position="109"/>
        <end position="131"/>
    </location>
</feature>
<reference evidence="2" key="1">
    <citation type="journal article" date="2014" name="Int. J. Syst. Evol. Microbiol.">
        <title>Complete genome sequence of Corynebacterium casei LMG S-19264T (=DSM 44701T), isolated from a smear-ripened cheese.</title>
        <authorList>
            <consortium name="US DOE Joint Genome Institute (JGI-PGF)"/>
            <person name="Walter F."/>
            <person name="Albersmeier A."/>
            <person name="Kalinowski J."/>
            <person name="Ruckert C."/>
        </authorList>
    </citation>
    <scope>NUCLEOTIDE SEQUENCE</scope>
    <source>
        <strain evidence="2">CGMCC 1.15290</strain>
    </source>
</reference>
<dbReference type="Pfam" id="PF20221">
    <property type="entry name" value="DUF6580"/>
    <property type="match status" value="1"/>
</dbReference>
<name>A0A917MQA4_9BACT</name>